<dbReference type="OrthoDB" id="9766909at2"/>
<evidence type="ECO:0000259" key="14">
    <source>
        <dbReference type="Pfam" id="PF00912"/>
    </source>
</evidence>
<comment type="caution">
    <text evidence="16">The sequence shown here is derived from an EMBL/GenBank/DDBJ whole genome shotgun (WGS) entry which is preliminary data.</text>
</comment>
<dbReference type="PANTHER" id="PTHR32282:SF15">
    <property type="entry name" value="PENICILLIN-BINDING PROTEIN 1C"/>
    <property type="match status" value="1"/>
</dbReference>
<keyword evidence="12" id="KW-1133">Transmembrane helix</keyword>
<evidence type="ECO:0000313" key="17">
    <source>
        <dbReference type="EMBL" id="PWD91749.1"/>
    </source>
</evidence>
<keyword evidence="6" id="KW-0328">Glycosyltransferase</keyword>
<gene>
    <name evidence="16" type="primary">pbpC</name>
    <name evidence="16" type="ORF">DC077_07480</name>
    <name evidence="17" type="ORF">DC078_07100</name>
</gene>
<dbReference type="InterPro" id="IPR001460">
    <property type="entry name" value="PCN-bd_Tpept"/>
</dbReference>
<dbReference type="UniPathway" id="UPA00219"/>
<evidence type="ECO:0000256" key="10">
    <source>
        <dbReference type="ARBA" id="ARBA00044770"/>
    </source>
</evidence>
<keyword evidence="8" id="KW-0378">Hydrolase</keyword>
<feature type="transmembrane region" description="Helical" evidence="12">
    <location>
        <begin position="51"/>
        <end position="74"/>
    </location>
</feature>
<dbReference type="EMBL" id="QEWW01000004">
    <property type="protein sequence ID" value="PWD85861.1"/>
    <property type="molecule type" value="Genomic_DNA"/>
</dbReference>
<dbReference type="SUPFAM" id="SSF56601">
    <property type="entry name" value="beta-lactamase/transpeptidase-like"/>
    <property type="match status" value="1"/>
</dbReference>
<dbReference type="Gene3D" id="1.10.3810.10">
    <property type="entry name" value="Biosynthetic peptidoglycan transglycosylase-like"/>
    <property type="match status" value="1"/>
</dbReference>
<dbReference type="AlphaFoldDB" id="A0A2U2AQF7"/>
<reference evidence="18 19" key="2">
    <citation type="submission" date="2018-05" db="EMBL/GenBank/DDBJ databases">
        <title>Ignatzschineria dubaiensis sp. nov., isolated from necrotic foot tissues of dromedaries (Camelus dromedarius) and associated maggots in Dubai, United Arab Emirates.</title>
        <authorList>
            <person name="Tsang C.C."/>
            <person name="Tang J.Y.M."/>
            <person name="Fong J.Y.H."/>
            <person name="Kinne J."/>
            <person name="Lee H.H."/>
            <person name="Joseph M."/>
            <person name="Jose S."/>
            <person name="Schuster R.K."/>
            <person name="Tang Y."/>
            <person name="Sivakumar S."/>
            <person name="Chen J.H.K."/>
            <person name="Teng J.L.L."/>
            <person name="Lau S.K.P."/>
            <person name="Wernery U."/>
            <person name="Woo P.C.Y."/>
        </authorList>
    </citation>
    <scope>NUCLEOTIDE SEQUENCE [LARGE SCALE GENOMIC DNA]</scope>
    <source>
        <strain evidence="18">UAE-HKU57</strain>
        <strain evidence="19">UAE-HKU58</strain>
    </source>
</reference>
<keyword evidence="9" id="KW-0511">Multifunctional enzyme</keyword>
<dbReference type="InterPro" id="IPR009647">
    <property type="entry name" value="PBP_C"/>
</dbReference>
<reference evidence="16" key="1">
    <citation type="journal article" date="2018" name="Genome Announc.">
        <title>Ignatzschineria cameli sp. nov., isolated from necrotic foot tissue of dromedaries (Camelus dromedarius) and associated maggots (Wohlfahrtia species) in Dubai.</title>
        <authorList>
            <person name="Tsang C.C."/>
            <person name="Tang J.Y."/>
            <person name="Fong J.Y."/>
            <person name="Kinne J."/>
            <person name="Lee H.H."/>
            <person name="Joseph M."/>
            <person name="Jose S."/>
            <person name="Schuster R.K."/>
            <person name="Tang Y."/>
            <person name="Sivakumar S."/>
            <person name="Chen J.H."/>
            <person name="Teng J.L."/>
            <person name="Lau S.K."/>
            <person name="Wernery U."/>
            <person name="Woo P.C."/>
        </authorList>
    </citation>
    <scope>NUCLEOTIDE SEQUENCE</scope>
    <source>
        <strain evidence="16">UAE-HKU57</strain>
        <strain evidence="17">UAE-HKU58</strain>
    </source>
</reference>
<comment type="catalytic activity">
    <reaction evidence="11">
        <text>[GlcNAc-(1-&gt;4)-Mur2Ac(oyl-L-Ala-gamma-D-Glu-L-Lys-D-Ala-D-Ala)](n)-di-trans,octa-cis-undecaprenyl diphosphate + beta-D-GlcNAc-(1-&gt;4)-Mur2Ac(oyl-L-Ala-gamma-D-Glu-L-Lys-D-Ala-D-Ala)-di-trans,octa-cis-undecaprenyl diphosphate = [GlcNAc-(1-&gt;4)-Mur2Ac(oyl-L-Ala-gamma-D-Glu-L-Lys-D-Ala-D-Ala)](n+1)-di-trans,octa-cis-undecaprenyl diphosphate + di-trans,octa-cis-undecaprenyl diphosphate + H(+)</text>
        <dbReference type="Rhea" id="RHEA:23708"/>
        <dbReference type="Rhea" id="RHEA-COMP:9602"/>
        <dbReference type="Rhea" id="RHEA-COMP:9603"/>
        <dbReference type="ChEBI" id="CHEBI:15378"/>
        <dbReference type="ChEBI" id="CHEBI:58405"/>
        <dbReference type="ChEBI" id="CHEBI:60033"/>
        <dbReference type="ChEBI" id="CHEBI:78435"/>
        <dbReference type="EC" id="2.4.99.28"/>
    </reaction>
</comment>
<dbReference type="SUPFAM" id="SSF53955">
    <property type="entry name" value="Lysozyme-like"/>
    <property type="match status" value="1"/>
</dbReference>
<organism evidence="16 18">
    <name type="scientific">Ignatzschineria cameli</name>
    <dbReference type="NCBI Taxonomy" id="2182793"/>
    <lineage>
        <taxon>Bacteria</taxon>
        <taxon>Pseudomonadati</taxon>
        <taxon>Pseudomonadota</taxon>
        <taxon>Gammaproteobacteria</taxon>
        <taxon>Cardiobacteriales</taxon>
        <taxon>Ignatzschineriaceae</taxon>
        <taxon>Ignatzschineria</taxon>
    </lineage>
</organism>
<accession>A0A2U2AQF7</accession>
<evidence type="ECO:0000256" key="5">
    <source>
        <dbReference type="ARBA" id="ARBA00022670"/>
    </source>
</evidence>
<dbReference type="InterPro" id="IPR036950">
    <property type="entry name" value="PBP_transglycosylase"/>
</dbReference>
<evidence type="ECO:0000259" key="13">
    <source>
        <dbReference type="Pfam" id="PF00905"/>
    </source>
</evidence>
<evidence type="ECO:0000313" key="19">
    <source>
        <dbReference type="Proteomes" id="UP000245217"/>
    </source>
</evidence>
<evidence type="ECO:0000256" key="3">
    <source>
        <dbReference type="ARBA" id="ARBA00007739"/>
    </source>
</evidence>
<dbReference type="PANTHER" id="PTHR32282">
    <property type="entry name" value="BINDING PROTEIN TRANSPEPTIDASE, PUTATIVE-RELATED"/>
    <property type="match status" value="1"/>
</dbReference>
<evidence type="ECO:0000256" key="9">
    <source>
        <dbReference type="ARBA" id="ARBA00023268"/>
    </source>
</evidence>
<dbReference type="Pfam" id="PF06832">
    <property type="entry name" value="BiPBP_C"/>
    <property type="match status" value="1"/>
</dbReference>
<dbReference type="InterPro" id="IPR001264">
    <property type="entry name" value="Glyco_trans_51"/>
</dbReference>
<dbReference type="Gene3D" id="3.40.710.10">
    <property type="entry name" value="DD-peptidase/beta-lactamase superfamily"/>
    <property type="match status" value="1"/>
</dbReference>
<keyword evidence="19" id="KW-1185">Reference proteome</keyword>
<evidence type="ECO:0000259" key="15">
    <source>
        <dbReference type="Pfam" id="PF06832"/>
    </source>
</evidence>
<dbReference type="GO" id="GO:0004180">
    <property type="term" value="F:carboxypeptidase activity"/>
    <property type="evidence" value="ECO:0007669"/>
    <property type="project" value="UniProtKB-KW"/>
</dbReference>
<evidence type="ECO:0000256" key="1">
    <source>
        <dbReference type="ARBA" id="ARBA00004752"/>
    </source>
</evidence>
<dbReference type="InterPro" id="IPR011815">
    <property type="entry name" value="PBP_1c"/>
</dbReference>
<dbReference type="NCBIfam" id="TIGR02073">
    <property type="entry name" value="PBP_1c"/>
    <property type="match status" value="1"/>
</dbReference>
<evidence type="ECO:0000313" key="16">
    <source>
        <dbReference type="EMBL" id="PWD85861.1"/>
    </source>
</evidence>
<comment type="pathway">
    <text evidence="1">Cell wall biogenesis; peptidoglycan biosynthesis.</text>
</comment>
<dbReference type="GO" id="GO:0006508">
    <property type="term" value="P:proteolysis"/>
    <property type="evidence" value="ECO:0007669"/>
    <property type="project" value="UniProtKB-KW"/>
</dbReference>
<evidence type="ECO:0000313" key="18">
    <source>
        <dbReference type="Proteomes" id="UP000245059"/>
    </source>
</evidence>
<keyword evidence="12" id="KW-0472">Membrane</keyword>
<evidence type="ECO:0000256" key="6">
    <source>
        <dbReference type="ARBA" id="ARBA00022676"/>
    </source>
</evidence>
<comment type="similarity">
    <text evidence="2">In the C-terminal section; belongs to the transpeptidase family.</text>
</comment>
<dbReference type="GO" id="GO:0030288">
    <property type="term" value="C:outer membrane-bounded periplasmic space"/>
    <property type="evidence" value="ECO:0007669"/>
    <property type="project" value="TreeGrafter"/>
</dbReference>
<evidence type="ECO:0000256" key="8">
    <source>
        <dbReference type="ARBA" id="ARBA00022801"/>
    </source>
</evidence>
<dbReference type="InterPro" id="IPR012338">
    <property type="entry name" value="Beta-lactam/transpept-like"/>
</dbReference>
<keyword evidence="12" id="KW-0812">Transmembrane</keyword>
<dbReference type="GO" id="GO:0009252">
    <property type="term" value="P:peptidoglycan biosynthetic process"/>
    <property type="evidence" value="ECO:0007669"/>
    <property type="project" value="UniProtKB-UniPathway"/>
</dbReference>
<dbReference type="Proteomes" id="UP000245059">
    <property type="component" value="Unassembled WGS sequence"/>
</dbReference>
<dbReference type="EMBL" id="QEWV01000005">
    <property type="protein sequence ID" value="PWD91749.1"/>
    <property type="molecule type" value="Genomic_DNA"/>
</dbReference>
<protein>
    <recommendedName>
        <fullName evidence="10">peptidoglycan glycosyltransferase</fullName>
        <ecNumber evidence="10">2.4.99.28</ecNumber>
    </recommendedName>
</protein>
<feature type="domain" description="Glycosyl transferase family 51" evidence="14">
    <location>
        <begin position="92"/>
        <end position="268"/>
    </location>
</feature>
<comment type="similarity">
    <text evidence="3">In the N-terminal section; belongs to the glycosyltransferase 51 family.</text>
</comment>
<feature type="domain" description="Penicillin-binding C-terminal" evidence="15">
    <location>
        <begin position="744"/>
        <end position="813"/>
    </location>
</feature>
<dbReference type="GO" id="GO:0008658">
    <property type="term" value="F:penicillin binding"/>
    <property type="evidence" value="ECO:0007669"/>
    <property type="project" value="InterPro"/>
</dbReference>
<dbReference type="GO" id="GO:0008955">
    <property type="term" value="F:peptidoglycan glycosyltransferase activity"/>
    <property type="evidence" value="ECO:0007669"/>
    <property type="project" value="UniProtKB-EC"/>
</dbReference>
<evidence type="ECO:0000256" key="4">
    <source>
        <dbReference type="ARBA" id="ARBA00022645"/>
    </source>
</evidence>
<feature type="domain" description="Penicillin-binding protein transpeptidase" evidence="13">
    <location>
        <begin position="345"/>
        <end position="584"/>
    </location>
</feature>
<keyword evidence="7" id="KW-0808">Transferase</keyword>
<dbReference type="RefSeq" id="WP_109201876.1">
    <property type="nucleotide sequence ID" value="NZ_QEWS01000005.1"/>
</dbReference>
<dbReference type="EC" id="2.4.99.28" evidence="10"/>
<evidence type="ECO:0000256" key="7">
    <source>
        <dbReference type="ARBA" id="ARBA00022679"/>
    </source>
</evidence>
<keyword evidence="5" id="KW-0645">Protease</keyword>
<keyword evidence="4" id="KW-0121">Carboxypeptidase</keyword>
<evidence type="ECO:0000256" key="11">
    <source>
        <dbReference type="ARBA" id="ARBA00049902"/>
    </source>
</evidence>
<dbReference type="Proteomes" id="UP000245217">
    <property type="component" value="Unassembled WGS sequence"/>
</dbReference>
<name>A0A2U2AQF7_9GAMM</name>
<proteinExistence type="inferred from homology"/>
<dbReference type="Pfam" id="PF00912">
    <property type="entry name" value="Transgly"/>
    <property type="match status" value="1"/>
</dbReference>
<evidence type="ECO:0000256" key="2">
    <source>
        <dbReference type="ARBA" id="ARBA00007090"/>
    </source>
</evidence>
<dbReference type="InterPro" id="IPR023346">
    <property type="entry name" value="Lysozyme-like_dom_sf"/>
</dbReference>
<dbReference type="Pfam" id="PF00905">
    <property type="entry name" value="Transpeptidase"/>
    <property type="match status" value="1"/>
</dbReference>
<sequence length="820" mass="92288">MKQEYCDNGGSAEGRAVDSQVESELDLPMEPQIRSRIAPKKWGRWRSFWRLVWLSPLIVLSLSALLFLLLNFLFPLQPPVISVATTVVAADGQLLRQFTDHEGRLRHWITPEEVAPSYLSALLTYEDRYFYHHFGVNPFATLRALGQWISAGEVVSGSSTLTMQVARLLYPHPRTVMGKMTQIFRALQLELTYSKAEILTFYLNLAPMGGNIEGVAAAAERYFSKPAIALTLPESALLVALPQWPSIYRPDRSLQVAQEARNKVLKRLYDFGQIDEVRYFATIADPVRYQPSFSPFSAPLLAERLRRQYPDAVQIETTIDYRLQKAVEDYLSLREKQFSDRLSAAVLIVDNRTHEVVTYVGSLSLFDPERAGYVDMVQAIRSPGSTLKPFAYGLALDYGIIHEASLLTDLPRSFDGYEPQNFDKRYRGAIPAYRALQLSLNIPIVQIFQQLTPHYFVKKVRDAGITLYSETPTLSLILGGVGISLEEQIRLYSSLATAGEVYPLQWVRSVREPHFIQSEQDHAFDRARSESFEKAELFEVPREKGEGSAFLSPEASWLVVKALRGVAPQKRFNSRRIAWKSGTSYGHRDAWAFGVTADWSVGVWIGRPDGLPNIGMMASDSAVPLLFDLFQLLPQERREIAKPAGIESAQICWPSGRSSAVVADRDCLQRFSIDTIGGKIPGTLYDAPGELPHAGWPALLQSLQTRDSLLRPTSGKLLVEASGEVSVEKQLGRDERKRGENPLQKLMITTLVDESIIFQNDQQLPLTATGNVPRYWYLNGQLLAAPLLDLPNMMPGLYRLTVQDDQGHFHNIHFELRAPY</sequence>
<dbReference type="InterPro" id="IPR050396">
    <property type="entry name" value="Glycosyltr_51/Transpeptidase"/>
</dbReference>
<evidence type="ECO:0000256" key="12">
    <source>
        <dbReference type="SAM" id="Phobius"/>
    </source>
</evidence>